<evidence type="ECO:0000256" key="1">
    <source>
        <dbReference type="ARBA" id="ARBA00001947"/>
    </source>
</evidence>
<organism evidence="6 7">
    <name type="scientific">Leucobacter chromiisoli</name>
    <dbReference type="NCBI Taxonomy" id="2796471"/>
    <lineage>
        <taxon>Bacteria</taxon>
        <taxon>Bacillati</taxon>
        <taxon>Actinomycetota</taxon>
        <taxon>Actinomycetes</taxon>
        <taxon>Micrococcales</taxon>
        <taxon>Microbacteriaceae</taxon>
        <taxon>Leucobacter</taxon>
    </lineage>
</organism>
<dbReference type="InterPro" id="IPR036291">
    <property type="entry name" value="NAD(P)-bd_dom_sf"/>
</dbReference>
<dbReference type="Gene3D" id="3.40.50.720">
    <property type="entry name" value="NAD(P)-binding Rossmann-like Domain"/>
    <property type="match status" value="1"/>
</dbReference>
<keyword evidence="7" id="KW-1185">Reference proteome</keyword>
<dbReference type="Pfam" id="PF00107">
    <property type="entry name" value="ADH_zinc_N"/>
    <property type="match status" value="1"/>
</dbReference>
<evidence type="ECO:0000313" key="6">
    <source>
        <dbReference type="EMBL" id="MBK0419414.1"/>
    </source>
</evidence>
<dbReference type="Gene3D" id="3.90.180.10">
    <property type="entry name" value="Medium-chain alcohol dehydrogenases, catalytic domain"/>
    <property type="match status" value="1"/>
</dbReference>
<reference evidence="6" key="1">
    <citation type="submission" date="2020-12" db="EMBL/GenBank/DDBJ databases">
        <title>Leucobacter sp. CAS1, isolated from Chromium sludge.</title>
        <authorList>
            <person name="Xu Z."/>
        </authorList>
    </citation>
    <scope>NUCLEOTIDE SEQUENCE</scope>
    <source>
        <strain evidence="6">CSA1</strain>
    </source>
</reference>
<dbReference type="SMART" id="SM00829">
    <property type="entry name" value="PKS_ER"/>
    <property type="match status" value="1"/>
</dbReference>
<protein>
    <submittedName>
        <fullName evidence="6">Alcohol dehydrogenase catalytic domain-containing protein</fullName>
    </submittedName>
</protein>
<proteinExistence type="predicted"/>
<comment type="caution">
    <text evidence="6">The sequence shown here is derived from an EMBL/GenBank/DDBJ whole genome shotgun (WGS) entry which is preliminary data.</text>
</comment>
<feature type="domain" description="Enoyl reductase (ER)" evidence="5">
    <location>
        <begin position="17"/>
        <end position="342"/>
    </location>
</feature>
<comment type="cofactor">
    <cofactor evidence="1">
        <name>Zn(2+)</name>
        <dbReference type="ChEBI" id="CHEBI:29105"/>
    </cofactor>
</comment>
<dbReference type="PANTHER" id="PTHR43401:SF2">
    <property type="entry name" value="L-THREONINE 3-DEHYDROGENASE"/>
    <property type="match status" value="1"/>
</dbReference>
<dbReference type="AlphaFoldDB" id="A0A934Q6Z6"/>
<dbReference type="EMBL" id="JAEHOH010000013">
    <property type="protein sequence ID" value="MBK0419414.1"/>
    <property type="molecule type" value="Genomic_DNA"/>
</dbReference>
<name>A0A934Q6Z6_9MICO</name>
<evidence type="ECO:0000259" key="5">
    <source>
        <dbReference type="SMART" id="SM00829"/>
    </source>
</evidence>
<evidence type="ECO:0000256" key="2">
    <source>
        <dbReference type="ARBA" id="ARBA00022723"/>
    </source>
</evidence>
<dbReference type="GO" id="GO:0046872">
    <property type="term" value="F:metal ion binding"/>
    <property type="evidence" value="ECO:0007669"/>
    <property type="project" value="UniProtKB-KW"/>
</dbReference>
<dbReference type="Pfam" id="PF08240">
    <property type="entry name" value="ADH_N"/>
    <property type="match status" value="1"/>
</dbReference>
<dbReference type="InterPro" id="IPR013154">
    <property type="entry name" value="ADH-like_N"/>
</dbReference>
<keyword evidence="2" id="KW-0479">Metal-binding</keyword>
<dbReference type="RefSeq" id="WP_200115558.1">
    <property type="nucleotide sequence ID" value="NZ_JAEHOH010000013.1"/>
</dbReference>
<keyword evidence="4" id="KW-0560">Oxidoreductase</keyword>
<dbReference type="SUPFAM" id="SSF50129">
    <property type="entry name" value="GroES-like"/>
    <property type="match status" value="1"/>
</dbReference>
<sequence length="356" mass="38531">MKDRNRKRGTRLSLRHRRADGLALGEEPVPELEPHEARVRVLAVGLCGTDAHILAGQFPSEDGIVLGHEVCGVVTELGSEERSPLSVGDLVALEPHRYCAECSFCRIGKEHLCVEKRGYGVRLDGGMTTDMVVPRRVLYRVPDGIDPLIGAMAEPLACCLHAMDRLSPVSGESILVAGCGPAGAMLVALARSHGLAPIVVLEPSEERRRLALDMGADAAFHPDELHGEAVAGLADGEGFRYVVDAVGRGSIARDLLGVAKKGGTLLIFGVADREDRFALSPRDVFERELTIVGSVINPYTHGRSVALLERLPLERIPARVFPLEAYEQAFAAQREGREKIYISPHPEALAESRSRP</sequence>
<evidence type="ECO:0000313" key="7">
    <source>
        <dbReference type="Proteomes" id="UP000608530"/>
    </source>
</evidence>
<gene>
    <name evidence="6" type="ORF">JD276_10255</name>
</gene>
<dbReference type="InterPro" id="IPR050129">
    <property type="entry name" value="Zn_alcohol_dh"/>
</dbReference>
<evidence type="ECO:0000256" key="3">
    <source>
        <dbReference type="ARBA" id="ARBA00022833"/>
    </source>
</evidence>
<dbReference type="SUPFAM" id="SSF51735">
    <property type="entry name" value="NAD(P)-binding Rossmann-fold domains"/>
    <property type="match status" value="1"/>
</dbReference>
<dbReference type="InterPro" id="IPR013149">
    <property type="entry name" value="ADH-like_C"/>
</dbReference>
<dbReference type="Proteomes" id="UP000608530">
    <property type="component" value="Unassembled WGS sequence"/>
</dbReference>
<dbReference type="InterPro" id="IPR020843">
    <property type="entry name" value="ER"/>
</dbReference>
<dbReference type="PANTHER" id="PTHR43401">
    <property type="entry name" value="L-THREONINE 3-DEHYDROGENASE"/>
    <property type="match status" value="1"/>
</dbReference>
<keyword evidence="3" id="KW-0862">Zinc</keyword>
<dbReference type="GO" id="GO:0016491">
    <property type="term" value="F:oxidoreductase activity"/>
    <property type="evidence" value="ECO:0007669"/>
    <property type="project" value="UniProtKB-KW"/>
</dbReference>
<accession>A0A934Q6Z6</accession>
<dbReference type="InterPro" id="IPR011032">
    <property type="entry name" value="GroES-like_sf"/>
</dbReference>
<evidence type="ECO:0000256" key="4">
    <source>
        <dbReference type="ARBA" id="ARBA00023002"/>
    </source>
</evidence>